<organism evidence="1 2">
    <name type="scientific">Leptolyngbya cf. ectocarpi LEGE 11479</name>
    <dbReference type="NCBI Taxonomy" id="1828722"/>
    <lineage>
        <taxon>Bacteria</taxon>
        <taxon>Bacillati</taxon>
        <taxon>Cyanobacteriota</taxon>
        <taxon>Cyanophyceae</taxon>
        <taxon>Leptolyngbyales</taxon>
        <taxon>Leptolyngbyaceae</taxon>
        <taxon>Leptolyngbya group</taxon>
        <taxon>Leptolyngbya</taxon>
    </lineage>
</organism>
<proteinExistence type="predicted"/>
<dbReference type="EMBL" id="JADEXP010000469">
    <property type="protein sequence ID" value="MBE9070583.1"/>
    <property type="molecule type" value="Genomic_DNA"/>
</dbReference>
<protein>
    <submittedName>
        <fullName evidence="1">Type I restriction enzyme HsdR N-terminal domain-containing protein</fullName>
    </submittedName>
</protein>
<keyword evidence="2" id="KW-1185">Reference proteome</keyword>
<accession>A0A929FDG8</accession>
<dbReference type="Gene3D" id="3.90.1570.30">
    <property type="match status" value="1"/>
</dbReference>
<gene>
    <name evidence="1" type="ORF">IQ260_28485</name>
</gene>
<reference evidence="1" key="1">
    <citation type="submission" date="2020-10" db="EMBL/GenBank/DDBJ databases">
        <authorList>
            <person name="Castelo-Branco R."/>
            <person name="Eusebio N."/>
            <person name="Adriana R."/>
            <person name="Vieira A."/>
            <person name="Brugerolle De Fraissinette N."/>
            <person name="Rezende De Castro R."/>
            <person name="Schneider M.P."/>
            <person name="Vasconcelos V."/>
            <person name="Leao P.N."/>
        </authorList>
    </citation>
    <scope>NUCLEOTIDE SEQUENCE</scope>
    <source>
        <strain evidence="1">LEGE 11479</strain>
    </source>
</reference>
<evidence type="ECO:0000313" key="2">
    <source>
        <dbReference type="Proteomes" id="UP000615026"/>
    </source>
</evidence>
<sequence length="211" mass="23600">MVQAIRSSEVSLEELESHFGLTLTENPAFFPEWQAPDLKLTESEVQRLNQVKQHFRYLLRQPPVLEGAVKMVVLSPLLELAGFYEPPFQIRSEAEISISSKDPDTETVVRGAIDILVLMEKLWLLVIEAKMSDFSLTKALAQALSHMLASPEAVTFGMITNGTDFVFLRVNTEETATYSSSRVFSLLSPTNELIDVLTILKTLGQKIIKTS</sequence>
<evidence type="ECO:0000313" key="1">
    <source>
        <dbReference type="EMBL" id="MBE9070583.1"/>
    </source>
</evidence>
<comment type="caution">
    <text evidence="1">The sequence shown here is derived from an EMBL/GenBank/DDBJ whole genome shotgun (WGS) entry which is preliminary data.</text>
</comment>
<dbReference type="RefSeq" id="WP_193996442.1">
    <property type="nucleotide sequence ID" value="NZ_JADEXP010000469.1"/>
</dbReference>
<dbReference type="AlphaFoldDB" id="A0A929FDG8"/>
<dbReference type="Proteomes" id="UP000615026">
    <property type="component" value="Unassembled WGS sequence"/>
</dbReference>
<name>A0A929FDG8_LEPEC</name>